<proteinExistence type="predicted"/>
<dbReference type="Pfam" id="PF08030">
    <property type="entry name" value="NAD_binding_6"/>
    <property type="match status" value="1"/>
</dbReference>
<keyword evidence="7 9" id="KW-0472">Membrane</keyword>
<dbReference type="GO" id="GO:0016175">
    <property type="term" value="F:superoxide-generating NAD(P)H oxidase activity"/>
    <property type="evidence" value="ECO:0007669"/>
    <property type="project" value="TreeGrafter"/>
</dbReference>
<feature type="compositionally biased region" description="Basic and acidic residues" evidence="8">
    <location>
        <begin position="468"/>
        <end position="480"/>
    </location>
</feature>
<evidence type="ECO:0000256" key="6">
    <source>
        <dbReference type="ARBA" id="ARBA00023065"/>
    </source>
</evidence>
<dbReference type="PROSITE" id="PS51384">
    <property type="entry name" value="FAD_FR"/>
    <property type="match status" value="1"/>
</dbReference>
<dbReference type="InterPro" id="IPR013130">
    <property type="entry name" value="Fe3_Rdtase_TM_dom"/>
</dbReference>
<evidence type="ECO:0000259" key="10">
    <source>
        <dbReference type="PROSITE" id="PS51384"/>
    </source>
</evidence>
<dbReference type="PANTHER" id="PTHR11972:SF39">
    <property type="entry name" value="FAD-BINDING FR-TYPE DOMAIN-CONTAINING PROTEIN"/>
    <property type="match status" value="1"/>
</dbReference>
<dbReference type="SFLD" id="SFLDS00052">
    <property type="entry name" value="Ferric_Reductase_Domain"/>
    <property type="match status" value="1"/>
</dbReference>
<dbReference type="PANTHER" id="PTHR11972">
    <property type="entry name" value="NADPH OXIDASE"/>
    <property type="match status" value="1"/>
</dbReference>
<feature type="domain" description="FAD-binding FR-type" evidence="10">
    <location>
        <begin position="202"/>
        <end position="339"/>
    </location>
</feature>
<accession>A0A9P6QDX0</accession>
<evidence type="ECO:0000313" key="12">
    <source>
        <dbReference type="Proteomes" id="UP000726737"/>
    </source>
</evidence>
<dbReference type="AlphaFoldDB" id="A0A9P6QDX0"/>
<dbReference type="GO" id="GO:0043020">
    <property type="term" value="C:NADPH oxidase complex"/>
    <property type="evidence" value="ECO:0007669"/>
    <property type="project" value="TreeGrafter"/>
</dbReference>
<comment type="subcellular location">
    <subcellularLocation>
        <location evidence="1">Membrane</location>
        <topology evidence="1">Multi-pass membrane protein</topology>
    </subcellularLocation>
</comment>
<dbReference type="InterPro" id="IPR017938">
    <property type="entry name" value="Riboflavin_synthase-like_b-brl"/>
</dbReference>
<dbReference type="InterPro" id="IPR017927">
    <property type="entry name" value="FAD-bd_FR_type"/>
</dbReference>
<name>A0A9P6QDX0_9FUNG</name>
<evidence type="ECO:0000256" key="8">
    <source>
        <dbReference type="SAM" id="MobiDB-lite"/>
    </source>
</evidence>
<feature type="transmembrane region" description="Helical" evidence="9">
    <location>
        <begin position="7"/>
        <end position="24"/>
    </location>
</feature>
<dbReference type="InterPro" id="IPR050369">
    <property type="entry name" value="RBOH/FRE"/>
</dbReference>
<keyword evidence="12" id="KW-1185">Reference proteome</keyword>
<feature type="transmembrane region" description="Helical" evidence="9">
    <location>
        <begin position="134"/>
        <end position="155"/>
    </location>
</feature>
<evidence type="ECO:0000256" key="5">
    <source>
        <dbReference type="ARBA" id="ARBA00023002"/>
    </source>
</evidence>
<evidence type="ECO:0000256" key="1">
    <source>
        <dbReference type="ARBA" id="ARBA00004141"/>
    </source>
</evidence>
<organism evidence="11 12">
    <name type="scientific">Mortierella polycephala</name>
    <dbReference type="NCBI Taxonomy" id="41804"/>
    <lineage>
        <taxon>Eukaryota</taxon>
        <taxon>Fungi</taxon>
        <taxon>Fungi incertae sedis</taxon>
        <taxon>Mucoromycota</taxon>
        <taxon>Mortierellomycotina</taxon>
        <taxon>Mortierellomycetes</taxon>
        <taxon>Mortierellales</taxon>
        <taxon>Mortierellaceae</taxon>
        <taxon>Mortierella</taxon>
    </lineage>
</organism>
<dbReference type="GO" id="GO:0042554">
    <property type="term" value="P:superoxide anion generation"/>
    <property type="evidence" value="ECO:0007669"/>
    <property type="project" value="TreeGrafter"/>
</dbReference>
<dbReference type="InterPro" id="IPR013121">
    <property type="entry name" value="Fe_red_NAD-bd_6"/>
</dbReference>
<dbReference type="GO" id="GO:0006811">
    <property type="term" value="P:monoatomic ion transport"/>
    <property type="evidence" value="ECO:0007669"/>
    <property type="project" value="UniProtKB-KW"/>
</dbReference>
<evidence type="ECO:0000256" key="9">
    <source>
        <dbReference type="SAM" id="Phobius"/>
    </source>
</evidence>
<dbReference type="InterPro" id="IPR013112">
    <property type="entry name" value="FAD-bd_8"/>
</dbReference>
<keyword evidence="3" id="KW-0249">Electron transport</keyword>
<dbReference type="Proteomes" id="UP000726737">
    <property type="component" value="Unassembled WGS sequence"/>
</dbReference>
<gene>
    <name evidence="11" type="ORF">BG011_002252</name>
</gene>
<dbReference type="Gene3D" id="2.40.30.10">
    <property type="entry name" value="Translation factors"/>
    <property type="match status" value="1"/>
</dbReference>
<keyword evidence="6" id="KW-0406">Ion transport</keyword>
<dbReference type="InterPro" id="IPR039261">
    <property type="entry name" value="FNR_nucleotide-bd"/>
</dbReference>
<feature type="transmembrane region" description="Helical" evidence="9">
    <location>
        <begin position="98"/>
        <end position="119"/>
    </location>
</feature>
<dbReference type="OrthoDB" id="167398at2759"/>
<evidence type="ECO:0000256" key="3">
    <source>
        <dbReference type="ARBA" id="ARBA00022982"/>
    </source>
</evidence>
<dbReference type="Pfam" id="PF01794">
    <property type="entry name" value="Ferric_reduct"/>
    <property type="match status" value="1"/>
</dbReference>
<evidence type="ECO:0000256" key="7">
    <source>
        <dbReference type="ARBA" id="ARBA00023136"/>
    </source>
</evidence>
<keyword evidence="5" id="KW-0560">Oxidoreductase</keyword>
<comment type="caution">
    <text evidence="11">The sequence shown here is derived from an EMBL/GenBank/DDBJ whole genome shotgun (WGS) entry which is preliminary data.</text>
</comment>
<keyword evidence="4 9" id="KW-1133">Transmembrane helix</keyword>
<reference evidence="11" key="1">
    <citation type="journal article" date="2020" name="Fungal Divers.">
        <title>Resolving the Mortierellaceae phylogeny through synthesis of multi-gene phylogenetics and phylogenomics.</title>
        <authorList>
            <person name="Vandepol N."/>
            <person name="Liber J."/>
            <person name="Desiro A."/>
            <person name="Na H."/>
            <person name="Kennedy M."/>
            <person name="Barry K."/>
            <person name="Grigoriev I.V."/>
            <person name="Miller A.N."/>
            <person name="O'Donnell K."/>
            <person name="Stajich J.E."/>
            <person name="Bonito G."/>
        </authorList>
    </citation>
    <scope>NUCLEOTIDE SEQUENCE</scope>
    <source>
        <strain evidence="11">KOD948</strain>
    </source>
</reference>
<dbReference type="Gene3D" id="3.40.50.80">
    <property type="entry name" value="Nucleotide-binding domain of ferredoxin-NADP reductase (FNR) module"/>
    <property type="match status" value="1"/>
</dbReference>
<feature type="transmembrane region" description="Helical" evidence="9">
    <location>
        <begin position="167"/>
        <end position="188"/>
    </location>
</feature>
<dbReference type="GO" id="GO:0006952">
    <property type="term" value="P:defense response"/>
    <property type="evidence" value="ECO:0007669"/>
    <property type="project" value="TreeGrafter"/>
</dbReference>
<evidence type="ECO:0000313" key="11">
    <source>
        <dbReference type="EMBL" id="KAG0266462.1"/>
    </source>
</evidence>
<keyword evidence="2 9" id="KW-0812">Transmembrane</keyword>
<dbReference type="EMBL" id="JAAAJA010000017">
    <property type="protein sequence ID" value="KAG0266462.1"/>
    <property type="molecule type" value="Genomic_DNA"/>
</dbReference>
<sequence length="601" mass="68450">MSVIVKGLITACHIAIFVYGFRLQRNDKELSDINTIGFSIYCSRGAALCLAFDMTLIMLPVCRKLITHLTKVYFLFLRRGQGTISEGSHSSLTRYHKYLAYHILAFLTIHVLGHCINFYKLEQLGQGKAISYHFGTWAGITGYWMLLLLGIMFVTAHRKIRKRSYEVFWYTHHLALLVMVLFAFHGYGCFVKTNSGQCRGYGSWRYVVLASVIYLTERILRSFESHQSIHLSSAIAHPGGAIELNFKQPSIQYRPGQHLYLNIPRLSRYEWHPFTITSSPIEQYISLNIRQDGDWTEQLGWILGYGPGTPRLETAQVVRDRSLLPLIKVDGPYGGPKDDVLNFDHAVLIGTGNGITTFSGILRHIWFRHQETQRSRLKSLDLYWVSRGADKLDWFQSLFSMEKTMELFRTGLIRIHIYFTSSKQTAADRSAIKRSLSLRLSKDTSHEPITPLPERPRLSVDVAHGRYSDDDEVHEEHEELLSPLDRPTGSDSLISLASIHSQPSHAKQPVHECAIDATTRSAENIEQGEPIIGPNNIHYGRPDFTSIFEGMKARLLQNHDSDGRAIKIGVFYCGSHSLGRTLARECSRFSTSRIHFVFSEE</sequence>
<protein>
    <recommendedName>
        <fullName evidence="10">FAD-binding FR-type domain-containing protein</fullName>
    </recommendedName>
</protein>
<dbReference type="SUPFAM" id="SSF52343">
    <property type="entry name" value="Ferredoxin reductase-like, C-terminal NADP-linked domain"/>
    <property type="match status" value="1"/>
</dbReference>
<evidence type="ECO:0000256" key="4">
    <source>
        <dbReference type="ARBA" id="ARBA00022989"/>
    </source>
</evidence>
<dbReference type="SUPFAM" id="SSF63380">
    <property type="entry name" value="Riboflavin synthase domain-like"/>
    <property type="match status" value="1"/>
</dbReference>
<dbReference type="Pfam" id="PF08022">
    <property type="entry name" value="FAD_binding_8"/>
    <property type="match status" value="1"/>
</dbReference>
<evidence type="ECO:0000256" key="2">
    <source>
        <dbReference type="ARBA" id="ARBA00022692"/>
    </source>
</evidence>
<keyword evidence="6" id="KW-0813">Transport</keyword>
<feature type="region of interest" description="Disordered" evidence="8">
    <location>
        <begin position="468"/>
        <end position="487"/>
    </location>
</feature>
<dbReference type="SFLD" id="SFLDG01168">
    <property type="entry name" value="Ferric_reductase_subgroup_(FRE"/>
    <property type="match status" value="1"/>
</dbReference>
<dbReference type="CDD" id="cd06186">
    <property type="entry name" value="NOX_Duox_like_FAD_NADP"/>
    <property type="match status" value="1"/>
</dbReference>